<dbReference type="Proteomes" id="UP000243793">
    <property type="component" value="Chromosome"/>
</dbReference>
<name>A0A1Y0CUF8_9GAMM</name>
<dbReference type="EMBL" id="CP021376">
    <property type="protein sequence ID" value="ART78922.1"/>
    <property type="molecule type" value="Genomic_DNA"/>
</dbReference>
<dbReference type="OrthoDB" id="7042038at2"/>
<dbReference type="AlphaFoldDB" id="A0A1Y0CUF8"/>
<gene>
    <name evidence="1" type="ORF">CBP12_01135</name>
</gene>
<proteinExistence type="predicted"/>
<dbReference type="KEGG" id="ocm:CBP12_01135"/>
<evidence type="ECO:0000313" key="1">
    <source>
        <dbReference type="EMBL" id="ART78922.1"/>
    </source>
</evidence>
<accession>A0A1Y0CUF8</accession>
<reference evidence="2" key="1">
    <citation type="submission" date="2017-05" db="EMBL/GenBank/DDBJ databases">
        <authorList>
            <person name="Sung H."/>
        </authorList>
    </citation>
    <scope>NUCLEOTIDE SEQUENCE [LARGE SCALE GENOMIC DNA]</scope>
    <source>
        <strain evidence="2">AMac2203</strain>
    </source>
</reference>
<keyword evidence="2" id="KW-1185">Reference proteome</keyword>
<evidence type="ECO:0000313" key="2">
    <source>
        <dbReference type="Proteomes" id="UP000243793"/>
    </source>
</evidence>
<organism evidence="1 2">
    <name type="scientific">Oceanisphaera avium</name>
    <dbReference type="NCBI Taxonomy" id="1903694"/>
    <lineage>
        <taxon>Bacteria</taxon>
        <taxon>Pseudomonadati</taxon>
        <taxon>Pseudomonadota</taxon>
        <taxon>Gammaproteobacteria</taxon>
        <taxon>Aeromonadales</taxon>
        <taxon>Aeromonadaceae</taxon>
        <taxon>Oceanisphaera</taxon>
    </lineage>
</organism>
<sequence>MVNNTINVSAYQGQPPTNVQGGRIYIQDGPLYLPRDVLALLDLGDESTKLVTTKCRKDVQVMGFDIADVRQLVDTALNTGKYLKSEWCLVGQTDSARSWAACDGYRLLRDEWVEHAHKEMRIEYYVKFAIGKTGKLLLLVSCHLS</sequence>
<protein>
    <submittedName>
        <fullName evidence="1">Uncharacterized protein</fullName>
    </submittedName>
</protein>
<dbReference type="RefSeq" id="WP_086962153.1">
    <property type="nucleotide sequence ID" value="NZ_CP021376.1"/>
</dbReference>